<accession>U7QQM7</accession>
<evidence type="ECO:0000313" key="2">
    <source>
        <dbReference type="Proteomes" id="UP000017133"/>
    </source>
</evidence>
<dbReference type="EMBL" id="AXDT01000419">
    <property type="protein sequence ID" value="ERT10279.1"/>
    <property type="molecule type" value="Genomic_DNA"/>
</dbReference>
<organism evidence="1 2">
    <name type="scientific">Photorhabdus temperata J3</name>
    <dbReference type="NCBI Taxonomy" id="1389415"/>
    <lineage>
        <taxon>Bacteria</taxon>
        <taxon>Pseudomonadati</taxon>
        <taxon>Pseudomonadota</taxon>
        <taxon>Gammaproteobacteria</taxon>
        <taxon>Enterobacterales</taxon>
        <taxon>Morganellaceae</taxon>
        <taxon>Photorhabdus</taxon>
    </lineage>
</organism>
<dbReference type="Proteomes" id="UP000017133">
    <property type="component" value="Unassembled WGS sequence"/>
</dbReference>
<dbReference type="AlphaFoldDB" id="U7QQM7"/>
<proteinExistence type="predicted"/>
<gene>
    <name evidence="1" type="ORF">O185_25890</name>
</gene>
<sequence length="34" mass="3981">MHALKGLILKILYMMAGYEKARKKQSKQQETELT</sequence>
<comment type="caution">
    <text evidence="1">The sequence shown here is derived from an EMBL/GenBank/DDBJ whole genome shotgun (WGS) entry which is preliminary data.</text>
</comment>
<keyword evidence="2" id="KW-1185">Reference proteome</keyword>
<protein>
    <submittedName>
        <fullName evidence="1">Uncharacterized protein</fullName>
    </submittedName>
</protein>
<evidence type="ECO:0000313" key="1">
    <source>
        <dbReference type="EMBL" id="ERT10279.1"/>
    </source>
</evidence>
<name>U7QQM7_PHOTE</name>
<reference evidence="1 2" key="1">
    <citation type="submission" date="2013-10" db="EMBL/GenBank/DDBJ databases">
        <title>Whole Genome Shotgun Sequence of Photorhabdus temperata J3.</title>
        <authorList>
            <person name="Park G.-S."/>
            <person name="Hong S.-J."/>
            <person name="Shin J.-H."/>
        </authorList>
    </citation>
    <scope>NUCLEOTIDE SEQUENCE [LARGE SCALE GENOMIC DNA]</scope>
    <source>
        <strain evidence="1 2">J3</strain>
    </source>
</reference>